<dbReference type="RefSeq" id="WP_076487276.1">
    <property type="nucleotide sequence ID" value="NZ_FTMS01000001.1"/>
</dbReference>
<evidence type="ECO:0000256" key="6">
    <source>
        <dbReference type="ARBA" id="ARBA00022967"/>
    </source>
</evidence>
<feature type="transmembrane region" description="Helical" evidence="10">
    <location>
        <begin position="194"/>
        <end position="218"/>
    </location>
</feature>
<evidence type="ECO:0000313" key="12">
    <source>
        <dbReference type="Proteomes" id="UP000186400"/>
    </source>
</evidence>
<comment type="subcellular location">
    <subcellularLocation>
        <location evidence="10">Cell membrane</location>
        <topology evidence="10">Multi-pass membrane protein</topology>
    </subcellularLocation>
</comment>
<dbReference type="InterPro" id="IPR004338">
    <property type="entry name" value="NqrB/RnfD"/>
</dbReference>
<sequence length="336" mass="35199">MSTQVTDPKGLVVALPPHERANQSVARIMWTVALALVPTTLAGVWFYGIRAVIVTAVAVLASVAVEHLIVRYVFKWETTTVTDGSAVVTGLLLAFNVPASLPLWQMVIGAVVAIGIGKMAFGGIGNNPFNPALVGRAFLLISFPVEMNTWPVPGAARLSLDLSAVTGATPLGLVKDPGAAGLSGVDLPSYLDLFIGNIGGCIGEASALAVILGGLFLVWRGYVPWQMPLVFLGGLSLVTGIAWVVDPGVYIDPLYHVLAGGAMLGAWFMVTDMTTSPMSLTGRIIFAASAGVLTGVIRLFGGFPEGVSYSILIMNALVPVIDRHVKPRKFGYGGEK</sequence>
<evidence type="ECO:0000256" key="9">
    <source>
        <dbReference type="ARBA" id="ARBA00023136"/>
    </source>
</evidence>
<dbReference type="EC" id="7.-.-.-" evidence="10"/>
<proteinExistence type="inferred from homology"/>
<keyword evidence="2 10" id="KW-0597">Phosphoprotein</keyword>
<comment type="cofactor">
    <cofactor evidence="10">
        <name>FMN</name>
        <dbReference type="ChEBI" id="CHEBI:58210"/>
    </cofactor>
</comment>
<keyword evidence="7 10" id="KW-0249">Electron transport</keyword>
<dbReference type="PANTHER" id="PTHR30578">
    <property type="entry name" value="ELECTRON TRANSPORT COMPLEX PROTEIN RNFD"/>
    <property type="match status" value="1"/>
</dbReference>
<dbReference type="EMBL" id="FTMS01000001">
    <property type="protein sequence ID" value="SIP87010.1"/>
    <property type="molecule type" value="Genomic_DNA"/>
</dbReference>
<keyword evidence="10" id="KW-1003">Cell membrane</keyword>
<feature type="transmembrane region" description="Helical" evidence="10">
    <location>
        <begin position="282"/>
        <end position="300"/>
    </location>
</feature>
<evidence type="ECO:0000256" key="1">
    <source>
        <dbReference type="ARBA" id="ARBA00022448"/>
    </source>
</evidence>
<dbReference type="Pfam" id="PF03116">
    <property type="entry name" value="NQR2_RnfD_RnfE"/>
    <property type="match status" value="1"/>
</dbReference>
<evidence type="ECO:0000256" key="8">
    <source>
        <dbReference type="ARBA" id="ARBA00022989"/>
    </source>
</evidence>
<dbReference type="Proteomes" id="UP000186400">
    <property type="component" value="Unassembled WGS sequence"/>
</dbReference>
<name>A0A1N6N4J5_9SPIO</name>
<dbReference type="InterPro" id="IPR011303">
    <property type="entry name" value="RnfD_bac"/>
</dbReference>
<evidence type="ECO:0000313" key="11">
    <source>
        <dbReference type="EMBL" id="SIP87010.1"/>
    </source>
</evidence>
<dbReference type="OrthoDB" id="9776359at2"/>
<evidence type="ECO:0000256" key="10">
    <source>
        <dbReference type="HAMAP-Rule" id="MF_00462"/>
    </source>
</evidence>
<keyword evidence="1 10" id="KW-0813">Transport</keyword>
<keyword evidence="8 10" id="KW-1133">Transmembrane helix</keyword>
<dbReference type="HAMAP" id="MF_00462">
    <property type="entry name" value="RsxD_RnfD"/>
    <property type="match status" value="1"/>
</dbReference>
<keyword evidence="6 10" id="KW-1278">Translocase</keyword>
<evidence type="ECO:0000256" key="5">
    <source>
        <dbReference type="ARBA" id="ARBA00022692"/>
    </source>
</evidence>
<accession>A0A1N6N4J5</accession>
<comment type="subunit">
    <text evidence="10">The complex is composed of six subunits: RnfA, RnfB, RnfC, RnfD, RnfE and RnfG.</text>
</comment>
<gene>
    <name evidence="10" type="primary">rnfD</name>
    <name evidence="11" type="ORF">SAMN05920897_10131</name>
</gene>
<dbReference type="GO" id="GO:0055085">
    <property type="term" value="P:transmembrane transport"/>
    <property type="evidence" value="ECO:0007669"/>
    <property type="project" value="InterPro"/>
</dbReference>
<keyword evidence="4 10" id="KW-0288">FMN</keyword>
<dbReference type="NCBIfam" id="TIGR01946">
    <property type="entry name" value="rnfD"/>
    <property type="match status" value="1"/>
</dbReference>
<feature type="transmembrane region" description="Helical" evidence="10">
    <location>
        <begin position="53"/>
        <end position="74"/>
    </location>
</feature>
<feature type="transmembrane region" description="Helical" evidence="10">
    <location>
        <begin position="28"/>
        <end position="47"/>
    </location>
</feature>
<dbReference type="GO" id="GO:0022900">
    <property type="term" value="P:electron transport chain"/>
    <property type="evidence" value="ECO:0007669"/>
    <property type="project" value="UniProtKB-UniRule"/>
</dbReference>
<feature type="transmembrane region" description="Helical" evidence="10">
    <location>
        <begin position="250"/>
        <end position="270"/>
    </location>
</feature>
<keyword evidence="9 10" id="KW-0472">Membrane</keyword>
<keyword evidence="5 10" id="KW-0812">Transmembrane</keyword>
<dbReference type="STRING" id="159291.SAMN05920897_10131"/>
<keyword evidence="12" id="KW-1185">Reference proteome</keyword>
<feature type="transmembrane region" description="Helical" evidence="10">
    <location>
        <begin position="225"/>
        <end position="244"/>
    </location>
</feature>
<organism evidence="11 12">
    <name type="scientific">Alkalispirochaeta americana</name>
    <dbReference type="NCBI Taxonomy" id="159291"/>
    <lineage>
        <taxon>Bacteria</taxon>
        <taxon>Pseudomonadati</taxon>
        <taxon>Spirochaetota</taxon>
        <taxon>Spirochaetia</taxon>
        <taxon>Spirochaetales</taxon>
        <taxon>Spirochaetaceae</taxon>
        <taxon>Alkalispirochaeta</taxon>
    </lineage>
</organism>
<feature type="transmembrane region" description="Helical" evidence="10">
    <location>
        <begin position="103"/>
        <end position="121"/>
    </location>
</feature>
<comment type="similarity">
    <text evidence="10">Belongs to the NqrB/RnfD family.</text>
</comment>
<protein>
    <recommendedName>
        <fullName evidence="10">Ion-translocating oxidoreductase complex subunit D</fullName>
        <ecNumber evidence="10">7.-.-.-</ecNumber>
    </recommendedName>
    <alternativeName>
        <fullName evidence="10">Rnf electron transport complex subunit D</fullName>
    </alternativeName>
</protein>
<dbReference type="PANTHER" id="PTHR30578:SF0">
    <property type="entry name" value="ION-TRANSLOCATING OXIDOREDUCTASE COMPLEX SUBUNIT D"/>
    <property type="match status" value="1"/>
</dbReference>
<reference evidence="11 12" key="1">
    <citation type="submission" date="2017-01" db="EMBL/GenBank/DDBJ databases">
        <authorList>
            <person name="Mah S.A."/>
            <person name="Swanson W.J."/>
            <person name="Moy G.W."/>
            <person name="Vacquier V.D."/>
        </authorList>
    </citation>
    <scope>NUCLEOTIDE SEQUENCE [LARGE SCALE GENOMIC DNA]</scope>
    <source>
        <strain evidence="11 12">ASpG1</strain>
    </source>
</reference>
<evidence type="ECO:0000256" key="7">
    <source>
        <dbReference type="ARBA" id="ARBA00022982"/>
    </source>
</evidence>
<comment type="function">
    <text evidence="10">Part of a membrane-bound complex that couples electron transfer with translocation of ions across the membrane.</text>
</comment>
<dbReference type="AlphaFoldDB" id="A0A1N6N4J5"/>
<feature type="transmembrane region" description="Helical" evidence="10">
    <location>
        <begin position="133"/>
        <end position="152"/>
    </location>
</feature>
<feature type="modified residue" description="FMN phosphoryl threonine" evidence="10">
    <location>
        <position position="169"/>
    </location>
</feature>
<dbReference type="GO" id="GO:0005886">
    <property type="term" value="C:plasma membrane"/>
    <property type="evidence" value="ECO:0007669"/>
    <property type="project" value="UniProtKB-SubCell"/>
</dbReference>
<evidence type="ECO:0000256" key="2">
    <source>
        <dbReference type="ARBA" id="ARBA00022553"/>
    </source>
</evidence>
<keyword evidence="3 10" id="KW-0285">Flavoprotein</keyword>
<evidence type="ECO:0000256" key="4">
    <source>
        <dbReference type="ARBA" id="ARBA00022643"/>
    </source>
</evidence>
<evidence type="ECO:0000256" key="3">
    <source>
        <dbReference type="ARBA" id="ARBA00022630"/>
    </source>
</evidence>